<dbReference type="AlphaFoldDB" id="R7QQI4"/>
<dbReference type="RefSeq" id="XP_005710683.1">
    <property type="nucleotide sequence ID" value="XM_005710626.1"/>
</dbReference>
<name>R7QQI4_CHOCR</name>
<dbReference type="KEGG" id="ccp:CHC_T00007169001"/>
<dbReference type="GeneID" id="17318401"/>
<protein>
    <recommendedName>
        <fullName evidence="1">JmjC domain-containing protein</fullName>
    </recommendedName>
</protein>
<accession>R7QQI4</accession>
<dbReference type="Proteomes" id="UP000012073">
    <property type="component" value="Unassembled WGS sequence"/>
</dbReference>
<dbReference type="OrthoDB" id="47172at2759"/>
<gene>
    <name evidence="2" type="ORF">CHC_T00007169001</name>
</gene>
<dbReference type="SMART" id="SM00558">
    <property type="entry name" value="JmjC"/>
    <property type="match status" value="1"/>
</dbReference>
<dbReference type="PROSITE" id="PS51184">
    <property type="entry name" value="JMJC"/>
    <property type="match status" value="1"/>
</dbReference>
<dbReference type="Gene3D" id="2.60.120.650">
    <property type="entry name" value="Cupin"/>
    <property type="match status" value="1"/>
</dbReference>
<evidence type="ECO:0000259" key="1">
    <source>
        <dbReference type="PROSITE" id="PS51184"/>
    </source>
</evidence>
<keyword evidence="3" id="KW-1185">Reference proteome</keyword>
<reference evidence="3" key="1">
    <citation type="journal article" date="2013" name="Proc. Natl. Acad. Sci. U.S.A.">
        <title>Genome structure and metabolic features in the red seaweed Chondrus crispus shed light on evolution of the Archaeplastida.</title>
        <authorList>
            <person name="Collen J."/>
            <person name="Porcel B."/>
            <person name="Carre W."/>
            <person name="Ball S.G."/>
            <person name="Chaparro C."/>
            <person name="Tonon T."/>
            <person name="Barbeyron T."/>
            <person name="Michel G."/>
            <person name="Noel B."/>
            <person name="Valentin K."/>
            <person name="Elias M."/>
            <person name="Artiguenave F."/>
            <person name="Arun A."/>
            <person name="Aury J.M."/>
            <person name="Barbosa-Neto J.F."/>
            <person name="Bothwell J.H."/>
            <person name="Bouget F.Y."/>
            <person name="Brillet L."/>
            <person name="Cabello-Hurtado F."/>
            <person name="Capella-Gutierrez S."/>
            <person name="Charrier B."/>
            <person name="Cladiere L."/>
            <person name="Cock J.M."/>
            <person name="Coelho S.M."/>
            <person name="Colleoni C."/>
            <person name="Czjzek M."/>
            <person name="Da Silva C."/>
            <person name="Delage L."/>
            <person name="Denoeud F."/>
            <person name="Deschamps P."/>
            <person name="Dittami S.M."/>
            <person name="Gabaldon T."/>
            <person name="Gachon C.M."/>
            <person name="Groisillier A."/>
            <person name="Herve C."/>
            <person name="Jabbari K."/>
            <person name="Katinka M."/>
            <person name="Kloareg B."/>
            <person name="Kowalczyk N."/>
            <person name="Labadie K."/>
            <person name="Leblanc C."/>
            <person name="Lopez P.J."/>
            <person name="McLachlan D.H."/>
            <person name="Meslet-Cladiere L."/>
            <person name="Moustafa A."/>
            <person name="Nehr Z."/>
            <person name="Nyvall Collen P."/>
            <person name="Panaud O."/>
            <person name="Partensky F."/>
            <person name="Poulain J."/>
            <person name="Rensing S.A."/>
            <person name="Rousvoal S."/>
            <person name="Samson G."/>
            <person name="Symeonidi A."/>
            <person name="Weissenbach J."/>
            <person name="Zambounis A."/>
            <person name="Wincker P."/>
            <person name="Boyen C."/>
        </authorList>
    </citation>
    <scope>NUCLEOTIDE SEQUENCE [LARGE SCALE GENOMIC DNA]</scope>
    <source>
        <strain evidence="3">cv. Stackhouse</strain>
    </source>
</reference>
<dbReference type="OMA" id="PARTWHY"/>
<dbReference type="Pfam" id="PF13621">
    <property type="entry name" value="Cupin_8"/>
    <property type="match status" value="1"/>
</dbReference>
<dbReference type="PANTHER" id="PTHR12461">
    <property type="entry name" value="HYPOXIA-INDUCIBLE FACTOR 1 ALPHA INHIBITOR-RELATED"/>
    <property type="match status" value="1"/>
</dbReference>
<dbReference type="Gramene" id="CDF40389">
    <property type="protein sequence ID" value="CDF40389"/>
    <property type="gene ID" value="CHC_T00007169001"/>
</dbReference>
<organism evidence="2 3">
    <name type="scientific">Chondrus crispus</name>
    <name type="common">Carrageen Irish moss</name>
    <name type="synonym">Polymorpha crispa</name>
    <dbReference type="NCBI Taxonomy" id="2769"/>
    <lineage>
        <taxon>Eukaryota</taxon>
        <taxon>Rhodophyta</taxon>
        <taxon>Florideophyceae</taxon>
        <taxon>Rhodymeniophycidae</taxon>
        <taxon>Gigartinales</taxon>
        <taxon>Gigartinaceae</taxon>
        <taxon>Chondrus</taxon>
    </lineage>
</organism>
<dbReference type="InterPro" id="IPR041667">
    <property type="entry name" value="Cupin_8"/>
</dbReference>
<feature type="domain" description="JmjC" evidence="1">
    <location>
        <begin position="22"/>
        <end position="154"/>
    </location>
</feature>
<evidence type="ECO:0000313" key="2">
    <source>
        <dbReference type="EMBL" id="CDF40389.1"/>
    </source>
</evidence>
<dbReference type="SUPFAM" id="SSF51197">
    <property type="entry name" value="Clavaminate synthase-like"/>
    <property type="match status" value="1"/>
</dbReference>
<dbReference type="InterPro" id="IPR003347">
    <property type="entry name" value="JmjC_dom"/>
</dbReference>
<dbReference type="EMBL" id="HG002168">
    <property type="protein sequence ID" value="CDF40389.1"/>
    <property type="molecule type" value="Genomic_DNA"/>
</dbReference>
<sequence>MLRPPAEAAGRRLYMAQHPLFDYVPALEDDVRQPEYIRVAGKSRADLTNVWMGTAGSGSNLHFDSADNLLVQIVGEKRVVLVAPHFSKCLYPREERPNVSPVRVDAPDLHAFPLFRNVHAQVLHLRPGDALYIPPAHWHWVQSITASISVNFWF</sequence>
<dbReference type="PhylomeDB" id="R7QQI4"/>
<dbReference type="PANTHER" id="PTHR12461:SF105">
    <property type="entry name" value="HYPOXIA-INDUCIBLE FACTOR 1-ALPHA INHIBITOR"/>
    <property type="match status" value="1"/>
</dbReference>
<proteinExistence type="predicted"/>
<evidence type="ECO:0000313" key="3">
    <source>
        <dbReference type="Proteomes" id="UP000012073"/>
    </source>
</evidence>